<keyword evidence="1" id="KW-0472">Membrane</keyword>
<protein>
    <recommendedName>
        <fullName evidence="4">DUF3311 domain-containing protein</fullName>
    </recommendedName>
</protein>
<dbReference type="InterPro" id="IPR021741">
    <property type="entry name" value="DUF3311"/>
</dbReference>
<organism evidence="2 3">
    <name type="scientific">Halorientalis regularis</name>
    <dbReference type="NCBI Taxonomy" id="660518"/>
    <lineage>
        <taxon>Archaea</taxon>
        <taxon>Methanobacteriati</taxon>
        <taxon>Methanobacteriota</taxon>
        <taxon>Stenosarchaea group</taxon>
        <taxon>Halobacteria</taxon>
        <taxon>Halobacteriales</taxon>
        <taxon>Haloarculaceae</taxon>
        <taxon>Halorientalis</taxon>
    </lineage>
</organism>
<keyword evidence="1" id="KW-0812">Transmembrane</keyword>
<gene>
    <name evidence="2" type="ORF">SAMN05216218_107197</name>
</gene>
<dbReference type="AlphaFoldDB" id="A0A1G7MAV9"/>
<name>A0A1G7MAV9_9EURY</name>
<feature type="transmembrane region" description="Helical" evidence="1">
    <location>
        <begin position="7"/>
        <end position="25"/>
    </location>
</feature>
<proteinExistence type="predicted"/>
<sequence>MTRETFVWSAVAVLLVALAVPWFWWGSSRVVAGLPVWVWWHVGWMGLTAVVFAVFARRAWGVGVEGGVDG</sequence>
<dbReference type="EMBL" id="FNBK01000007">
    <property type="protein sequence ID" value="SDF58825.1"/>
    <property type="molecule type" value="Genomic_DNA"/>
</dbReference>
<reference evidence="3" key="1">
    <citation type="submission" date="2016-10" db="EMBL/GenBank/DDBJ databases">
        <authorList>
            <person name="Varghese N."/>
            <person name="Submissions S."/>
        </authorList>
    </citation>
    <scope>NUCLEOTIDE SEQUENCE [LARGE SCALE GENOMIC DNA]</scope>
    <source>
        <strain evidence="3">IBRC-M 10760</strain>
    </source>
</reference>
<dbReference type="RefSeq" id="WP_092691892.1">
    <property type="nucleotide sequence ID" value="NZ_FNBK01000007.1"/>
</dbReference>
<evidence type="ECO:0000313" key="3">
    <source>
        <dbReference type="Proteomes" id="UP000199076"/>
    </source>
</evidence>
<accession>A0A1G7MAV9</accession>
<dbReference type="Proteomes" id="UP000199076">
    <property type="component" value="Unassembled WGS sequence"/>
</dbReference>
<evidence type="ECO:0000256" key="1">
    <source>
        <dbReference type="SAM" id="Phobius"/>
    </source>
</evidence>
<feature type="transmembrane region" description="Helical" evidence="1">
    <location>
        <begin position="37"/>
        <end position="56"/>
    </location>
</feature>
<evidence type="ECO:0000313" key="2">
    <source>
        <dbReference type="EMBL" id="SDF58825.1"/>
    </source>
</evidence>
<keyword evidence="3" id="KW-1185">Reference proteome</keyword>
<dbReference type="Pfam" id="PF11755">
    <property type="entry name" value="DUF3311"/>
    <property type="match status" value="1"/>
</dbReference>
<evidence type="ECO:0008006" key="4">
    <source>
        <dbReference type="Google" id="ProtNLM"/>
    </source>
</evidence>
<keyword evidence="1" id="KW-1133">Transmembrane helix</keyword>
<dbReference type="STRING" id="660518.SAMN05216218_107197"/>